<feature type="non-terminal residue" evidence="1">
    <location>
        <position position="1"/>
    </location>
</feature>
<gene>
    <name evidence="1" type="ORF">Vafri_19415</name>
</gene>
<organism evidence="1 2">
    <name type="scientific">Volvox africanus</name>
    <dbReference type="NCBI Taxonomy" id="51714"/>
    <lineage>
        <taxon>Eukaryota</taxon>
        <taxon>Viridiplantae</taxon>
        <taxon>Chlorophyta</taxon>
        <taxon>core chlorophytes</taxon>
        <taxon>Chlorophyceae</taxon>
        <taxon>CS clade</taxon>
        <taxon>Chlamydomonadales</taxon>
        <taxon>Volvocaceae</taxon>
        <taxon>Volvox</taxon>
    </lineage>
</organism>
<protein>
    <submittedName>
        <fullName evidence="1">Uncharacterized protein</fullName>
    </submittedName>
</protein>
<keyword evidence="2" id="KW-1185">Reference proteome</keyword>
<dbReference type="AlphaFoldDB" id="A0A8J4BUS5"/>
<evidence type="ECO:0000313" key="1">
    <source>
        <dbReference type="EMBL" id="GIL65789.1"/>
    </source>
</evidence>
<proteinExistence type="predicted"/>
<evidence type="ECO:0000313" key="2">
    <source>
        <dbReference type="Proteomes" id="UP000747399"/>
    </source>
</evidence>
<reference evidence="1" key="1">
    <citation type="journal article" date="2021" name="Proc. Natl. Acad. Sci. U.S.A.">
        <title>Three genomes in the algal genus Volvox reveal the fate of a haploid sex-determining region after a transition to homothallism.</title>
        <authorList>
            <person name="Yamamoto K."/>
            <person name="Hamaji T."/>
            <person name="Kawai-Toyooka H."/>
            <person name="Matsuzaki R."/>
            <person name="Takahashi F."/>
            <person name="Nishimura Y."/>
            <person name="Kawachi M."/>
            <person name="Noguchi H."/>
            <person name="Minakuchi Y."/>
            <person name="Umen J.G."/>
            <person name="Toyoda A."/>
            <person name="Nozaki H."/>
        </authorList>
    </citation>
    <scope>NUCLEOTIDE SEQUENCE</scope>
    <source>
        <strain evidence="1">NIES-3780</strain>
    </source>
</reference>
<dbReference type="EMBL" id="BNCO01000078">
    <property type="protein sequence ID" value="GIL65789.1"/>
    <property type="molecule type" value="Genomic_DNA"/>
</dbReference>
<name>A0A8J4BUS5_9CHLO</name>
<dbReference type="Proteomes" id="UP000747399">
    <property type="component" value="Unassembled WGS sequence"/>
</dbReference>
<sequence>TNGAAENLPWFQPSVLISLADIISSAITGAPTAPAAGAAAPSPSAFVSPPPLFPCSPDMSSCPYVLCSPAPPPSKQCLTADCGGAETDLGGPKCSCCCLQSG</sequence>
<accession>A0A8J4BUS5</accession>
<comment type="caution">
    <text evidence="1">The sequence shown here is derived from an EMBL/GenBank/DDBJ whole genome shotgun (WGS) entry which is preliminary data.</text>
</comment>